<dbReference type="Pfam" id="PF05860">
    <property type="entry name" value="TPS"/>
    <property type="match status" value="1"/>
</dbReference>
<dbReference type="InterPro" id="IPR008638">
    <property type="entry name" value="FhaB/CdiA-like_TPS"/>
</dbReference>
<reference evidence="5" key="1">
    <citation type="journal article" date="2019" name="Int. J. Syst. Evol. Microbiol.">
        <title>The Global Catalogue of Microorganisms (GCM) 10K type strain sequencing project: providing services to taxonomists for standard genome sequencing and annotation.</title>
        <authorList>
            <consortium name="The Broad Institute Genomics Platform"/>
            <consortium name="The Broad Institute Genome Sequencing Center for Infectious Disease"/>
            <person name="Wu L."/>
            <person name="Ma J."/>
        </authorList>
    </citation>
    <scope>NUCLEOTIDE SEQUENCE [LARGE SCALE GENOMIC DNA]</scope>
    <source>
        <strain evidence="5">CCM 7132</strain>
    </source>
</reference>
<comment type="caution">
    <text evidence="4">The sequence shown here is derived from an EMBL/GenBank/DDBJ whole genome shotgun (WGS) entry which is preliminary data.</text>
</comment>
<feature type="compositionally biased region" description="Polar residues" evidence="1">
    <location>
        <begin position="4173"/>
        <end position="4201"/>
    </location>
</feature>
<dbReference type="NCBIfam" id="TIGR01731">
    <property type="entry name" value="fil_hemag_20aa"/>
    <property type="match status" value="36"/>
</dbReference>
<protein>
    <recommendedName>
        <fullName evidence="3">Filamentous haemagglutinin FhaB/tRNA nuclease CdiA-like TPS domain-containing protein</fullName>
    </recommendedName>
</protein>
<keyword evidence="2" id="KW-0732">Signal</keyword>
<name>A0ABQ1M3A7_9PROT</name>
<feature type="compositionally biased region" description="Polar residues" evidence="1">
    <location>
        <begin position="3941"/>
        <end position="3958"/>
    </location>
</feature>
<dbReference type="EMBL" id="BMCH01000004">
    <property type="protein sequence ID" value="GGC32990.1"/>
    <property type="molecule type" value="Genomic_DNA"/>
</dbReference>
<dbReference type="SUPFAM" id="SSF51126">
    <property type="entry name" value="Pectin lyase-like"/>
    <property type="match status" value="1"/>
</dbReference>
<organism evidence="4 5">
    <name type="scientific">Asaia siamensis</name>
    <dbReference type="NCBI Taxonomy" id="110479"/>
    <lineage>
        <taxon>Bacteria</taxon>
        <taxon>Pseudomonadati</taxon>
        <taxon>Pseudomonadota</taxon>
        <taxon>Alphaproteobacteria</taxon>
        <taxon>Acetobacterales</taxon>
        <taxon>Acetobacteraceae</taxon>
        <taxon>Asaia</taxon>
    </lineage>
</organism>
<feature type="compositionally biased region" description="Gly residues" evidence="1">
    <location>
        <begin position="2911"/>
        <end position="2924"/>
    </location>
</feature>
<feature type="compositionally biased region" description="Gly residues" evidence="1">
    <location>
        <begin position="2878"/>
        <end position="2899"/>
    </location>
</feature>
<accession>A0ABQ1M3A7</accession>
<feature type="region of interest" description="Disordered" evidence="1">
    <location>
        <begin position="4173"/>
        <end position="4246"/>
    </location>
</feature>
<evidence type="ECO:0000313" key="4">
    <source>
        <dbReference type="EMBL" id="GGC32990.1"/>
    </source>
</evidence>
<gene>
    <name evidence="4" type="ORF">GCM10007207_18120</name>
</gene>
<feature type="compositionally biased region" description="Polar residues" evidence="1">
    <location>
        <begin position="4229"/>
        <end position="4240"/>
    </location>
</feature>
<keyword evidence="5" id="KW-1185">Reference proteome</keyword>
<feature type="chain" id="PRO_5046419319" description="Filamentous haemagglutinin FhaB/tRNA nuclease CdiA-like TPS domain-containing protein" evidence="2">
    <location>
        <begin position="32"/>
        <end position="4351"/>
    </location>
</feature>
<dbReference type="InterPro" id="IPR008619">
    <property type="entry name" value="Filamentous_hemagglutn_rpt"/>
</dbReference>
<proteinExistence type="predicted"/>
<feature type="region of interest" description="Disordered" evidence="1">
    <location>
        <begin position="3643"/>
        <end position="3671"/>
    </location>
</feature>
<feature type="region of interest" description="Disordered" evidence="1">
    <location>
        <begin position="2878"/>
        <end position="2939"/>
    </location>
</feature>
<feature type="domain" description="Filamentous haemagglutinin FhaB/tRNA nuclease CdiA-like TPS" evidence="3">
    <location>
        <begin position="57"/>
        <end position="177"/>
    </location>
</feature>
<dbReference type="SMART" id="SM00912">
    <property type="entry name" value="Haemagg_act"/>
    <property type="match status" value="1"/>
</dbReference>
<evidence type="ECO:0000256" key="1">
    <source>
        <dbReference type="SAM" id="MobiDB-lite"/>
    </source>
</evidence>
<dbReference type="Proteomes" id="UP000637769">
    <property type="component" value="Unassembled WGS sequence"/>
</dbReference>
<sequence length="4351" mass="428802">MNDTLMKKNLRKLLAVFLSADMALFPAIASAQQAAPSIVIDNHTMPSAPAPNLDRAANGVQQLNIATPNGAGLSHNMFTEYGVEQKGLILNNATKAAQTQLGGYVYGNANLNGTSAKVILNEVTGPHASQMLGTTEVAGQSANVVIANPNGITCNGCGFVNTSRVTLASGHSEIDTTGKLAALKVQDGYVAFEGQGGNFTAVPVLDILSRRVTFSAQVNAQNARLVVGQNRIDYETGQVHPLDKDGSPAPAFAIDSTALGGLYAGQISMLVSEAGAGVRVNGTMAANAGDMTLTTDGQLVLNGKMSASGRVEMAAGETQQAGSIQSGASTQLTSTGAITQSGQIDSQQGIVLSATTVRNTGSLKAAGGAGIRIAARNDVRNSGTLAASGGALSASAQSIGNETGGVLAAQGQLDLQSAGDIANSGQIASQGSSVALRANGKFSQSGGELAAQGGALSITANAIANDETSRIASHDAMHFTATQFGNAGSIIAGQDLSFENSPSLANSGNIQAYSLSGAALQSLSNSGTIQAVSGAMSFSVQTALRNSGTLYGATGATIRAGGALDNSDGQIGSGNGAVSVTAGSVANNRGRIIASSGALGLTVSGDIDNSDGTLSARGGVLSVSAQALTNNGSGVIYASGPLTATLAQYNAVQGASVASDATLDLTASGTVQNDGQILSAQGMRLSAQGGLGNGANGQIVATTDGLSITAQGAGLTNNGQLGTLNAGAVSLNGASYAGSGLVQSADSLTLRMDGLASVGGSLLAGKGDLSLTAGALSSTGQIGAQNGLLSVSVQDALRNSGTLYGATGAAIGAGGALDNSDGQIGAGNGAVSVTAGSVANNRGRIIASSGALGVTVSGDIDNSDGTLSAKGGALSVLGQALKNNGSGVIYASGPLTATLAQYNATQGASLASDTTLDLSTSGSVQNDGLVQSASAMSVKAEGGLDNGSEGRIIASDGNLDISAQGSGLNNDGKIGTVNTGTVQVRAAEMTGAGLIQSADGLDIAAVGNVAMTGSLLAGRGDLTLSFDDFSSSGEIGAQAGALRLSSRNTLRNSGTLYGATGTTIKAGSALDNSDGQIGSGNGAVSVTAGSVANNRGRIIASSGALGLTVSGDIDNSDGTLSAKGGVLSVSAQALTNNGAGVIYASGPLTATLAQYNAAQGASLASDATLDLTASGGVQNDGQILSAQGMTLSAQGGLVNDAHGQMVATTGGLSITAQGAGLTNNGQLGTLNAGAVSLNGARYAGSGLVQSADSLTLRMDGLASVGGSLLAGKGDLSLTAGALSSTGQIGAQNGLLSVSVQDALRNSGTLYGATGTTIRAGGALDNSDGQIGNGNGSIMITSATLLNHQGKIISPKGSVSLISGDVDNRAGTIQGQDKVTGTVSALDNRNGGAVLSLGSDLILQNGENPLSSILNQGGTIGATGVLSIATKHYESDAGSSLLGNAGMALSVSGDLDNQGIISSGTDLALTVDRLINGAGGLIAAKNGDLTLTTNAHSADALSNSGIIQSSAAGKTLTIVTAGLTNTGNILGNGDVTVSVSDAVINTGKLSALGGSLTLNASSLQNGGTMAASDLLSLQLSSSVLNEGTFYGAQGVTLAAGTLANRGEGQIGADTGTVSIDTGSLTNVGGTILSTRRDLQIKTDTLLNEGGILQGQTGQTIETANLTNRAGGQILTRDGALDIAGRQGMPSTAVVNDASTLQATSTLSLKANSLTNSNGTILTTAGGMDLALSGDGALDNTGGIIQSAGNLRLGAGAYTGSIASMLTSSGDMGLLLSGDVVNAGHIDAGGNLALAAHSITNLVGQSADSPAVISAKGQTLALTAQAIANAGAVQASGDLSTLTLEASDLQNSGTIAAQRDIGASITGSLGNTGTFVSRQGALILAAQDATNSGFLGSVAQTRLTVQNGATNSGVIYADAGVVARMAGQFDNTDGQIGTANGDITLDAARIINGSGRIIAQGGLLTLTGTAIANKSGVLQADGSVALAAPQFDNTLGLVLSKSASVSIGVANAIDSVTNTQGIIQGNGPVSIGFTDLANDNGQILAQAGDLVLRGSGNGSVTNTNGAIQATGAVTLDAGSYQGGENSQVTSGQSMGLMVTNGFINAGKIASVGDLTVQAGSVSNDQHGIMASTQGNLALTSGAALINRGVIQTEATQGLLSIQSGSLENAAQAGIVANGNATLVLQGALDNAGEITARGNQLTLNATQLTNSNLMLSGGALSLSLPGDLTNNGLIYGLADVTLNTANTDNRGGQIGSGQGLVSLTASSLRNDQGGRIIGTDGSVRIATGSIANDNGLLQAGRDITLQTGRLSNDAGQVLAVGGALSIARDGAGHALDDLINNGGRLQAGSDLAVAAQQIESSQGTILTQGGDLSLTAGQGARMRQLDLTGGTLQAGRDLTLYTSALTGTSAVQTTRNLDFSTAQDVGSFLFSAGGDARLTLDSGWHINAGAGVIAGGGITAMAPDIANNGALIAGAALSLSTPGSLTNTGLISGTQGVQIALDGNLTNRQGAILSDAGDLTIGGRSGQFAGDITNSSGQILTGSAQGDVVISARSLTNDIIGGVTYQQGQVVYSQTYDQALANPPTPSNLGNTGQYYWGQKILAIQTPDGLLTPDGKPGSGYVLAALYGGTAASKVVVTGVGSLATASNAPSVISAGHDLNVTTSGAITNDASHLAAGNNMSLKGGSLNNVGYDTSVTYTLTCYNGNSCRWYMPPGEAANPWFPGGWQVGSGGGWPWPSQIWGSSRSNGLSGTIVAANSLIGDFAGQINNSTIIQHATAAQLAAASQYQGGTPGGVTAPGLNGQAVGGGSLTLPGADRPTGNIDTGVSGGAGAQGGISGTGLDGGFLTGSGQQATAQSGHDGLGAFDTGALAGGGNTDLAHNGGGSLTAPGQGNGLAGGRPETGGSITPEGLQPGQGGNGLSGGRPPSGGSAPSLAGGGVLPQEGVQTAADAAQHLRLPGFLNSSDPSVMQVITSIPAGSALYVPNPSPQAHYLVETNPAYTSLTAFHGSQYLVDRLGKTPSDYTFLGDSYFDQQYVQQQIVSATGQTFLGGTFVNASSQMQALVTNGADQAQRLGLTFGQALSDEQKASLTQNIVWYVPVQVNGATVLAPKLYLAPGNVALSGGTIAAKDVSLAGSSVTNSGTISGSNSLSILARNGDITNTGTLAGGSVSLVAQNGSIINSATLNDYLVNGGNQGQLGSVGTITASGAASLSASNDITFNGGRLSSGGDLSMLAGNSLTLGAATVRQATAVKGANVSSAFSQTQNYTSSIRAGGNAVLAALGGDLKSAGATIDSTGNMVLSAAKSLDLGSVTDSSSHDISGSKSGFLTHSSFTDKGSLSVERGSNVTSGGTLTGLSGGDMSLKGLIGAQGDVSLSAGGNLTLEATKTQSEASASHHVAGISLSSQGAQGTLGYGMRDDKSSSSSTVWTPSVLASLGGSVALNAGKALTIDGSALSAANDLTLSGSSVSLLAKENSQTQSTAHKEKSIGASIGLSPGSMIGQAVNGALAASKQENGVLGVLGGLQTAVGEAGAYPSGAWKDDIIGVQASVGFSTSKTASSQSQTTLQGSSASAGGTLAMVARGDNAADAQNGAISVTAGQLSGKDVVLAASKDIMLQSGVEKGETEGSSSSFGVSVGVKASIGAGPKGARAGVSVTGSVGGSTQHSQSDSTTHVVTTVTGTNSVTLTTPGTTTLDGAVVSGGHIGVQTGNLVIKSPQDTAHYESHSTSGGASISVPVTGVGQTGGGASMAHTSITDEYRSTGKDQSGLYAGKDGLDVEVSGNTHLTGGVISSTAEAERNHFSTGSLTAESLENISRWSGTSVSAGGGYSKDEAPEDVLKTSTFAVGHEDHSESSITQSVITGTIDVQSGSTTGHYSTDLAGANGHLDNDFNAKKLNTTLQIQTAAQTLAESAVEVGKQVYDKFQADRGASGGSGRNISGNNATQGVGSHNFSDGQAQPTDGSGRANVATGDLAASSGGLPLGDAQASDSNSGHGALLERPSEEITVRPPKKFWSDAQLTTQLEGYENWEVRGGRNKPYSGGMGSSAEAQALWNASENRLSQISNLPDGWGLIGSLPLAGMQAMDGKGMAALGTLALAGPNLVGLGSQFRVVALGAGGLRAGAVSGEIGSGVLALVQGGRGVVTVGDIAKALKSPLALEEAKNAFNTALKAYQSHQNVSATTGEQQSSDHTGKNDAQAQPNKQAASAEKVGADSLPPNNDDPDDEEKKDNFSTDPNQQESQPSPGGLRKTLGEVREQQVADIVGGRVSRDEIQHGSMGKTDIDVIAGNGDLVAVGGPAKAKNLGRLGEVLRTYAAEASKRGVQAWAYFEESTPESVLSLARRILGDHVKTFKDK</sequence>
<dbReference type="InterPro" id="IPR012334">
    <property type="entry name" value="Pectin_lyas_fold"/>
</dbReference>
<dbReference type="InterPro" id="IPR025157">
    <property type="entry name" value="Hemagglutinin_rpt"/>
</dbReference>
<dbReference type="Pfam" id="PF13332">
    <property type="entry name" value="Fil_haemagg_2"/>
    <property type="match status" value="2"/>
</dbReference>
<dbReference type="Pfam" id="PF05594">
    <property type="entry name" value="Fil_haemagg"/>
    <property type="match status" value="21"/>
</dbReference>
<dbReference type="Gene3D" id="2.160.20.10">
    <property type="entry name" value="Single-stranded right-handed beta-helix, Pectin lyase-like"/>
    <property type="match status" value="1"/>
</dbReference>
<feature type="compositionally biased region" description="Gly residues" evidence="1">
    <location>
        <begin position="2824"/>
        <end position="2833"/>
    </location>
</feature>
<feature type="compositionally biased region" description="Low complexity" evidence="1">
    <location>
        <begin position="3650"/>
        <end position="3671"/>
    </location>
</feature>
<evidence type="ECO:0000256" key="2">
    <source>
        <dbReference type="SAM" id="SignalP"/>
    </source>
</evidence>
<feature type="region of interest" description="Disordered" evidence="1">
    <location>
        <begin position="2805"/>
        <end position="2833"/>
    </location>
</feature>
<evidence type="ECO:0000259" key="3">
    <source>
        <dbReference type="SMART" id="SM00912"/>
    </source>
</evidence>
<feature type="region of interest" description="Disordered" evidence="1">
    <location>
        <begin position="3924"/>
        <end position="3993"/>
    </location>
</feature>
<dbReference type="InterPro" id="IPR010069">
    <property type="entry name" value="CdiA_FHA1_rpt"/>
</dbReference>
<feature type="signal peptide" evidence="2">
    <location>
        <begin position="1"/>
        <end position="31"/>
    </location>
</feature>
<dbReference type="NCBIfam" id="TIGR01901">
    <property type="entry name" value="adhes_NPXG"/>
    <property type="match status" value="1"/>
</dbReference>
<evidence type="ECO:0000313" key="5">
    <source>
        <dbReference type="Proteomes" id="UP000637769"/>
    </source>
</evidence>
<dbReference type="InterPro" id="IPR011050">
    <property type="entry name" value="Pectin_lyase_fold/virulence"/>
</dbReference>